<sequence>MCLRNLVHNTMESNTNVLYVVPDLKKVSGGPRNRISLLGQVFKHKGDSIIVGEKKLLKAIKSPSVNFTYVESATNRIALIDLLSLSILRLKSKRVFVFIRDVYFDFFPENYRSPKGRLLTLANHITNLFFSWIADCFFFPTNKMGAVFFRRGTYVEKPYYLLPPGVPIGLSRQDMPDFGARPGIVYLGGTGYKNSGFEQFLEFAKLYQKYYDFFVLSGDNSLKEVLSDLPYVVWTQLPLLQIPDFLAQNNIAYAFHSRPRNDYDDLTFPIKVMDFLALGLPFVTEKHLPLVELLGVDYPLFASVADYNNIHQMLSNNYNPERYRLLTNRFLNIANENGYEQRYAYLLSVFLSYNE</sequence>
<protein>
    <recommendedName>
        <fullName evidence="3">Glycosyltransferase</fullName>
    </recommendedName>
</protein>
<name>A0A0E9M0F2_9BACT</name>
<organism evidence="1 2">
    <name type="scientific">Geofilum rubicundum JCM 15548</name>
    <dbReference type="NCBI Taxonomy" id="1236989"/>
    <lineage>
        <taxon>Bacteria</taxon>
        <taxon>Pseudomonadati</taxon>
        <taxon>Bacteroidota</taxon>
        <taxon>Bacteroidia</taxon>
        <taxon>Marinilabiliales</taxon>
        <taxon>Marinilabiliaceae</taxon>
        <taxon>Geofilum</taxon>
    </lineage>
</organism>
<evidence type="ECO:0000313" key="1">
    <source>
        <dbReference type="EMBL" id="GAO30610.1"/>
    </source>
</evidence>
<evidence type="ECO:0008006" key="3">
    <source>
        <dbReference type="Google" id="ProtNLM"/>
    </source>
</evidence>
<proteinExistence type="predicted"/>
<dbReference type="AlphaFoldDB" id="A0A0E9M0F2"/>
<dbReference type="EMBL" id="BAZW01000026">
    <property type="protein sequence ID" value="GAO30610.1"/>
    <property type="molecule type" value="Genomic_DNA"/>
</dbReference>
<evidence type="ECO:0000313" key="2">
    <source>
        <dbReference type="Proteomes" id="UP000032900"/>
    </source>
</evidence>
<dbReference type="Proteomes" id="UP000032900">
    <property type="component" value="Unassembled WGS sequence"/>
</dbReference>
<dbReference type="STRING" id="1236989.JCM15548_12897"/>
<reference evidence="1 2" key="1">
    <citation type="journal article" date="2015" name="Microbes Environ.">
        <title>Distribution and evolution of nitrogen fixation genes in the phylum bacteroidetes.</title>
        <authorList>
            <person name="Inoue J."/>
            <person name="Oshima K."/>
            <person name="Suda W."/>
            <person name="Sakamoto M."/>
            <person name="Iino T."/>
            <person name="Noda S."/>
            <person name="Hongoh Y."/>
            <person name="Hattori M."/>
            <person name="Ohkuma M."/>
        </authorList>
    </citation>
    <scope>NUCLEOTIDE SEQUENCE [LARGE SCALE GENOMIC DNA]</scope>
    <source>
        <strain evidence="1">JCM 15548</strain>
    </source>
</reference>
<accession>A0A0E9M0F2</accession>
<dbReference type="SUPFAM" id="SSF53756">
    <property type="entry name" value="UDP-Glycosyltransferase/glycogen phosphorylase"/>
    <property type="match status" value="1"/>
</dbReference>
<comment type="caution">
    <text evidence="1">The sequence shown here is derived from an EMBL/GenBank/DDBJ whole genome shotgun (WGS) entry which is preliminary data.</text>
</comment>
<keyword evidence="2" id="KW-1185">Reference proteome</keyword>
<gene>
    <name evidence="1" type="ORF">JCM15548_12897</name>
</gene>